<evidence type="ECO:0000313" key="3">
    <source>
        <dbReference type="Proteomes" id="UP001180531"/>
    </source>
</evidence>
<keyword evidence="3" id="KW-1185">Reference proteome</keyword>
<evidence type="ECO:0000256" key="1">
    <source>
        <dbReference type="SAM" id="MobiDB-lite"/>
    </source>
</evidence>
<protein>
    <submittedName>
        <fullName evidence="2">Uncharacterized protein</fullName>
    </submittedName>
</protein>
<evidence type="ECO:0000313" key="2">
    <source>
        <dbReference type="EMBL" id="MDT0447795.1"/>
    </source>
</evidence>
<feature type="compositionally biased region" description="Basic and acidic residues" evidence="1">
    <location>
        <begin position="47"/>
        <end position="61"/>
    </location>
</feature>
<dbReference type="RefSeq" id="WP_311607218.1">
    <property type="nucleotide sequence ID" value="NZ_JAVRFI010000001.1"/>
</dbReference>
<comment type="caution">
    <text evidence="2">The sequence shown here is derived from an EMBL/GenBank/DDBJ whole genome shotgun (WGS) entry which is preliminary data.</text>
</comment>
<feature type="region of interest" description="Disordered" evidence="1">
    <location>
        <begin position="14"/>
        <end position="63"/>
    </location>
</feature>
<organism evidence="2 3">
    <name type="scientific">Streptomyces hesseae</name>
    <dbReference type="NCBI Taxonomy" id="3075519"/>
    <lineage>
        <taxon>Bacteria</taxon>
        <taxon>Bacillati</taxon>
        <taxon>Actinomycetota</taxon>
        <taxon>Actinomycetes</taxon>
        <taxon>Kitasatosporales</taxon>
        <taxon>Streptomycetaceae</taxon>
        <taxon>Streptomyces</taxon>
    </lineage>
</organism>
<reference evidence="2" key="1">
    <citation type="submission" date="2024-05" db="EMBL/GenBank/DDBJ databases">
        <title>30 novel species of actinomycetes from the DSMZ collection.</title>
        <authorList>
            <person name="Nouioui I."/>
        </authorList>
    </citation>
    <scope>NUCLEOTIDE SEQUENCE</scope>
    <source>
        <strain evidence="2">DSM 40473</strain>
    </source>
</reference>
<proteinExistence type="predicted"/>
<accession>A0ABU2SJ40</accession>
<dbReference type="EMBL" id="JAVRFI010000001">
    <property type="protein sequence ID" value="MDT0447795.1"/>
    <property type="molecule type" value="Genomic_DNA"/>
</dbReference>
<gene>
    <name evidence="2" type="ORF">RM609_01575</name>
</gene>
<dbReference type="Proteomes" id="UP001180531">
    <property type="component" value="Unassembled WGS sequence"/>
</dbReference>
<name>A0ABU2SJ40_9ACTN</name>
<feature type="compositionally biased region" description="Basic and acidic residues" evidence="1">
    <location>
        <begin position="15"/>
        <end position="32"/>
    </location>
</feature>
<sequence length="1032" mass="111447">MPFNTARPAALRLWLEARNHPDDDHDGDHHDGFGGGHGPGQPSGPHPHPDGPPEPGPHDADVAEGPFRVVRPADLLVVDINLVNLRFDGHRLVRRDPGEPAFVVVGLPPQHVMEEVPPLLSTVTTALGPMKAFTAGSTHLAFSVPATMDGLDLSLASLLDWARLVPITVPVGPQGPDAPGSAVFQGVPRSVLEFPTRLLVTYDEPVGWAVPSEPPEADGPNALWHARLRGSQDHEVLLRAFATVGGRGVLPVPTPLSTENLEDIVTLTSRVELPGPGGGPPLEIHSAPLHAEQFIVTPLGSSAHLHGAWEPLSQPAQDRFTQAGRRPPNLVLYDHITGLGRDQFVRTATHGRMSTGHEAVHLREFRRVFVARPNDGIVAYLQQQDRVVIKRPEVEYGPDTRYKHEGREMPFRALRITDRVTPVIQAPQSGPDAFWVILRDSGKDHEFTLIGTDCEGRKVSFTMPLAFVADGVPQGRLNDLYDRTKEPRLDDRLNRSMGGQVMAMAQPPPGAPGSTSHAVGSLSFRFGIPDDQDRDQSNVRPVVGMPYVFLANVRVPAIEQFTSDGGHREVEFNTTYLRQSMEKHPAGGYLDLREAVPLVFGAEKAGGVASPNGAVKVITSQAGVVPDMFKTDDAGQVVDAKDIKSVFNGAKILGFITLGDILKSVTKDNLDALRQLGDDQIEAILWASDGLLPAPVLRIRDLVDGQGKELRYVWKPPLERPKSGPAHLLDVSKATLTLDARTRRSKDAIDQSTVEGTLSHFALDFEGIAQLEFAELKFTASPGKKPDVTASGLELKFSNDLEFINSLRSALPADAFGPGSFLDVQPSGIRAGYRLALPAIGLGAMTLSNLSLGAELDVSFEDRPVSFRFSVSEREHPFNVTVSALGGGGYFSMLIDAQGVQQVEGAIEFGGAAALNLGVASGGVSIMAGIRFSHDPDRVTLGGYLRCNGNLTVLGIITVTAEFYLQLTYEKHGHESMVRGRGTLTVAVRIAFFSKSVELTLERSFSGAPGDPSFAECVQPRHWHEYCLAFAP</sequence>